<evidence type="ECO:0000256" key="1">
    <source>
        <dbReference type="ARBA" id="ARBA00004651"/>
    </source>
</evidence>
<evidence type="ECO:0008006" key="13">
    <source>
        <dbReference type="Google" id="ProtNLM"/>
    </source>
</evidence>
<dbReference type="InterPro" id="IPR004117">
    <property type="entry name" value="7tm6_olfct_rcpt"/>
</dbReference>
<evidence type="ECO:0000256" key="6">
    <source>
        <dbReference type="ARBA" id="ARBA00022989"/>
    </source>
</evidence>
<name>A0A653CZ48_CALMS</name>
<dbReference type="GO" id="GO:0004984">
    <property type="term" value="F:olfactory receptor activity"/>
    <property type="evidence" value="ECO:0007669"/>
    <property type="project" value="InterPro"/>
</dbReference>
<dbReference type="OrthoDB" id="6774028at2759"/>
<dbReference type="GO" id="GO:0005549">
    <property type="term" value="F:odorant binding"/>
    <property type="evidence" value="ECO:0007669"/>
    <property type="project" value="InterPro"/>
</dbReference>
<comment type="subcellular location">
    <subcellularLocation>
        <location evidence="1">Cell membrane</location>
        <topology evidence="1">Multi-pass membrane protein</topology>
    </subcellularLocation>
</comment>
<evidence type="ECO:0000256" key="4">
    <source>
        <dbReference type="ARBA" id="ARBA00022692"/>
    </source>
</evidence>
<evidence type="ECO:0000256" key="2">
    <source>
        <dbReference type="ARBA" id="ARBA00022475"/>
    </source>
</evidence>
<keyword evidence="2" id="KW-1003">Cell membrane</keyword>
<dbReference type="PANTHER" id="PTHR21137">
    <property type="entry name" value="ODORANT RECEPTOR"/>
    <property type="match status" value="1"/>
</dbReference>
<keyword evidence="9" id="KW-0807">Transducer</keyword>
<keyword evidence="4 10" id="KW-0812">Transmembrane</keyword>
<sequence>MVVADFISCIFILFHGMMKGTAMVINRAKVLDLLTRINTKFWNLEDDHDSRKRKCLQPLYDVKRIINIYVTLYSTCLSCFALVPLFSKGEVLIYECYRPHWMPYRVLLFLEQLTGVLCTLFTILPVDFLFMSVTTLTRVQYKLLNEELRHIFDAAIDTKDRVVELKQKIRTCAEHHAFLNDFIKRINETFSVTLLVFHLIVLVSMCMEMYRASSVSEWKVLLKPMAYTLMGLFAFTICYCTYSQTLIDEASNVSLSAYFSDWTKSCTAASPLIMIISSAQKEVSITAGGITNIDLKCSLDTINSIISYCMFLRAMSSTSSGY</sequence>
<keyword evidence="3" id="KW-0716">Sensory transduction</keyword>
<accession>A0A653CZ48</accession>
<keyword evidence="12" id="KW-1185">Reference proteome</keyword>
<reference evidence="11 12" key="1">
    <citation type="submission" date="2019-01" db="EMBL/GenBank/DDBJ databases">
        <authorList>
            <person name="Sayadi A."/>
        </authorList>
    </citation>
    <scope>NUCLEOTIDE SEQUENCE [LARGE SCALE GENOMIC DNA]</scope>
</reference>
<dbReference type="GO" id="GO:0007165">
    <property type="term" value="P:signal transduction"/>
    <property type="evidence" value="ECO:0007669"/>
    <property type="project" value="UniProtKB-KW"/>
</dbReference>
<evidence type="ECO:0000256" key="3">
    <source>
        <dbReference type="ARBA" id="ARBA00022606"/>
    </source>
</evidence>
<feature type="transmembrane region" description="Helical" evidence="10">
    <location>
        <begin position="66"/>
        <end position="86"/>
    </location>
</feature>
<dbReference type="EMBL" id="CAACVG010009397">
    <property type="protein sequence ID" value="VEN53142.1"/>
    <property type="molecule type" value="Genomic_DNA"/>
</dbReference>
<dbReference type="Pfam" id="PF02949">
    <property type="entry name" value="7tm_6"/>
    <property type="match status" value="1"/>
</dbReference>
<evidence type="ECO:0000256" key="7">
    <source>
        <dbReference type="ARBA" id="ARBA00023136"/>
    </source>
</evidence>
<protein>
    <recommendedName>
        <fullName evidence="13">Odorant receptor</fullName>
    </recommendedName>
</protein>
<gene>
    <name evidence="11" type="ORF">CALMAC_LOCUS13046</name>
</gene>
<dbReference type="Proteomes" id="UP000410492">
    <property type="component" value="Unassembled WGS sequence"/>
</dbReference>
<evidence type="ECO:0000313" key="12">
    <source>
        <dbReference type="Proteomes" id="UP000410492"/>
    </source>
</evidence>
<evidence type="ECO:0000313" key="11">
    <source>
        <dbReference type="EMBL" id="VEN53142.1"/>
    </source>
</evidence>
<evidence type="ECO:0000256" key="5">
    <source>
        <dbReference type="ARBA" id="ARBA00022725"/>
    </source>
</evidence>
<keyword evidence="5" id="KW-0552">Olfaction</keyword>
<dbReference type="AlphaFoldDB" id="A0A653CZ48"/>
<dbReference type="PANTHER" id="PTHR21137:SF35">
    <property type="entry name" value="ODORANT RECEPTOR 19A-RELATED"/>
    <property type="match status" value="1"/>
</dbReference>
<evidence type="ECO:0000256" key="9">
    <source>
        <dbReference type="ARBA" id="ARBA00023224"/>
    </source>
</evidence>
<feature type="transmembrane region" description="Helical" evidence="10">
    <location>
        <begin position="106"/>
        <end position="130"/>
    </location>
</feature>
<proteinExistence type="predicted"/>
<keyword evidence="7 10" id="KW-0472">Membrane</keyword>
<evidence type="ECO:0000256" key="10">
    <source>
        <dbReference type="SAM" id="Phobius"/>
    </source>
</evidence>
<feature type="transmembrane region" description="Helical" evidence="10">
    <location>
        <begin position="224"/>
        <end position="242"/>
    </location>
</feature>
<feature type="transmembrane region" description="Helical" evidence="10">
    <location>
        <begin position="192"/>
        <end position="212"/>
    </location>
</feature>
<evidence type="ECO:0000256" key="8">
    <source>
        <dbReference type="ARBA" id="ARBA00023170"/>
    </source>
</evidence>
<keyword evidence="6 10" id="KW-1133">Transmembrane helix</keyword>
<dbReference type="GO" id="GO:0005886">
    <property type="term" value="C:plasma membrane"/>
    <property type="evidence" value="ECO:0007669"/>
    <property type="project" value="UniProtKB-SubCell"/>
</dbReference>
<keyword evidence="8" id="KW-0675">Receptor</keyword>
<organism evidence="11 12">
    <name type="scientific">Callosobruchus maculatus</name>
    <name type="common">Southern cowpea weevil</name>
    <name type="synonym">Pulse bruchid</name>
    <dbReference type="NCBI Taxonomy" id="64391"/>
    <lineage>
        <taxon>Eukaryota</taxon>
        <taxon>Metazoa</taxon>
        <taxon>Ecdysozoa</taxon>
        <taxon>Arthropoda</taxon>
        <taxon>Hexapoda</taxon>
        <taxon>Insecta</taxon>
        <taxon>Pterygota</taxon>
        <taxon>Neoptera</taxon>
        <taxon>Endopterygota</taxon>
        <taxon>Coleoptera</taxon>
        <taxon>Polyphaga</taxon>
        <taxon>Cucujiformia</taxon>
        <taxon>Chrysomeloidea</taxon>
        <taxon>Chrysomelidae</taxon>
        <taxon>Bruchinae</taxon>
        <taxon>Bruchini</taxon>
        <taxon>Callosobruchus</taxon>
    </lineage>
</organism>